<keyword evidence="6 11" id="KW-0132">Cell division</keyword>
<dbReference type="InterPro" id="IPR027417">
    <property type="entry name" value="P-loop_NTPase"/>
</dbReference>
<evidence type="ECO:0000313" key="14">
    <source>
        <dbReference type="Proteomes" id="UP000280507"/>
    </source>
</evidence>
<dbReference type="Proteomes" id="UP000280507">
    <property type="component" value="Unassembled WGS sequence"/>
</dbReference>
<dbReference type="SUPFAM" id="SSF52540">
    <property type="entry name" value="P-loop containing nucleoside triphosphate hydrolases"/>
    <property type="match status" value="1"/>
</dbReference>
<dbReference type="OrthoDB" id="9802264at2"/>
<organism evidence="13 14">
    <name type="scientific">Marinomonas hwangdonensis</name>
    <dbReference type="NCBI Taxonomy" id="1053647"/>
    <lineage>
        <taxon>Bacteria</taxon>
        <taxon>Pseudomonadati</taxon>
        <taxon>Pseudomonadota</taxon>
        <taxon>Gammaproteobacteria</taxon>
        <taxon>Oceanospirillales</taxon>
        <taxon>Oceanospirillaceae</taxon>
        <taxon>Marinomonas</taxon>
    </lineage>
</organism>
<dbReference type="PANTHER" id="PTHR24220:SF470">
    <property type="entry name" value="CELL DIVISION ATP-BINDING PROTEIN FTSE"/>
    <property type="match status" value="1"/>
</dbReference>
<feature type="domain" description="ABC transporter" evidence="12">
    <location>
        <begin position="3"/>
        <end position="223"/>
    </location>
</feature>
<keyword evidence="10 11" id="KW-0131">Cell cycle</keyword>
<dbReference type="InterPro" id="IPR017871">
    <property type="entry name" value="ABC_transporter-like_CS"/>
</dbReference>
<comment type="subcellular location">
    <subcellularLocation>
        <location evidence="11">Cell inner membrane</location>
        <topology evidence="11">Peripheral membrane protein</topology>
        <orientation evidence="11">Cytoplasmic side</orientation>
    </subcellularLocation>
    <subcellularLocation>
        <location evidence="2">Cell membrane</location>
        <topology evidence="2">Peripheral membrane protein</topology>
    </subcellularLocation>
</comment>
<comment type="subunit">
    <text evidence="11">Homodimer. Forms a membrane-associated complex with FtsX.</text>
</comment>
<evidence type="ECO:0000256" key="5">
    <source>
        <dbReference type="ARBA" id="ARBA00022475"/>
    </source>
</evidence>
<keyword evidence="5 11" id="KW-1003">Cell membrane</keyword>
<gene>
    <name evidence="11 13" type="primary">ftsE</name>
    <name evidence="13" type="ORF">EBI00_07860</name>
</gene>
<dbReference type="Pfam" id="PF00005">
    <property type="entry name" value="ABC_tran"/>
    <property type="match status" value="1"/>
</dbReference>
<evidence type="ECO:0000256" key="3">
    <source>
        <dbReference type="ARBA" id="ARBA00005417"/>
    </source>
</evidence>
<sequence length="223" mass="24757">MDIEFQRVGKKYESGQDALSQVSFHLRRGEMAFLTGHSGAGKSTLMKLMMMIERQTSGQILIDGVDLRTMGRRAIPFHRRRVGVVFQNHQLLLDRSVFHNVALPLQVSGADPLQIAKRVRAALDKVGLLDKEKYYPMALSGGEQQRVGIARAVVNKPQLLLADEPTGNLDPKLSAEIMNLFQEFNRVGVTVLVASHDLGLVARMRHRVLTLSQGRMVNDGGFG</sequence>
<dbReference type="GO" id="GO:0022857">
    <property type="term" value="F:transmembrane transporter activity"/>
    <property type="evidence" value="ECO:0007669"/>
    <property type="project" value="TreeGrafter"/>
</dbReference>
<comment type="caution">
    <text evidence="13">The sequence shown here is derived from an EMBL/GenBank/DDBJ whole genome shotgun (WGS) entry which is preliminary data.</text>
</comment>
<dbReference type="PANTHER" id="PTHR24220">
    <property type="entry name" value="IMPORT ATP-BINDING PROTEIN"/>
    <property type="match status" value="1"/>
</dbReference>
<evidence type="ECO:0000256" key="4">
    <source>
        <dbReference type="ARBA" id="ARBA00020019"/>
    </source>
</evidence>
<evidence type="ECO:0000256" key="11">
    <source>
        <dbReference type="RuleBase" id="RU365094"/>
    </source>
</evidence>
<dbReference type="NCBIfam" id="TIGR02673">
    <property type="entry name" value="FtsE"/>
    <property type="match status" value="1"/>
</dbReference>
<dbReference type="GO" id="GO:0005886">
    <property type="term" value="C:plasma membrane"/>
    <property type="evidence" value="ECO:0007669"/>
    <property type="project" value="UniProtKB-SubCell"/>
</dbReference>
<dbReference type="PROSITE" id="PS00211">
    <property type="entry name" value="ABC_TRANSPORTER_1"/>
    <property type="match status" value="1"/>
</dbReference>
<evidence type="ECO:0000256" key="6">
    <source>
        <dbReference type="ARBA" id="ARBA00022618"/>
    </source>
</evidence>
<evidence type="ECO:0000256" key="1">
    <source>
        <dbReference type="ARBA" id="ARBA00002579"/>
    </source>
</evidence>
<evidence type="ECO:0000256" key="8">
    <source>
        <dbReference type="ARBA" id="ARBA00022840"/>
    </source>
</evidence>
<keyword evidence="14" id="KW-1185">Reference proteome</keyword>
<dbReference type="EMBL" id="RIZG01000003">
    <property type="protein sequence ID" value="RNF51791.1"/>
    <property type="molecule type" value="Genomic_DNA"/>
</dbReference>
<protein>
    <recommendedName>
        <fullName evidence="4 11">Cell division ATP-binding protein FtsE</fullName>
    </recommendedName>
</protein>
<dbReference type="GO" id="GO:0051301">
    <property type="term" value="P:cell division"/>
    <property type="evidence" value="ECO:0007669"/>
    <property type="project" value="UniProtKB-UniRule"/>
</dbReference>
<evidence type="ECO:0000256" key="9">
    <source>
        <dbReference type="ARBA" id="ARBA00023136"/>
    </source>
</evidence>
<dbReference type="AlphaFoldDB" id="A0A3M8Q7Z5"/>
<keyword evidence="7 11" id="KW-0547">Nucleotide-binding</keyword>
<name>A0A3M8Q7Z5_9GAMM</name>
<evidence type="ECO:0000259" key="12">
    <source>
        <dbReference type="PROSITE" id="PS50893"/>
    </source>
</evidence>
<dbReference type="InterPro" id="IPR015854">
    <property type="entry name" value="ABC_transpr_LolD-like"/>
</dbReference>
<evidence type="ECO:0000256" key="2">
    <source>
        <dbReference type="ARBA" id="ARBA00004202"/>
    </source>
</evidence>
<dbReference type="GO" id="GO:0016887">
    <property type="term" value="F:ATP hydrolysis activity"/>
    <property type="evidence" value="ECO:0007669"/>
    <property type="project" value="InterPro"/>
</dbReference>
<dbReference type="FunFam" id="3.40.50.300:FF:000056">
    <property type="entry name" value="Cell division ATP-binding protein FtsE"/>
    <property type="match status" value="1"/>
</dbReference>
<proteinExistence type="inferred from homology"/>
<reference evidence="13 14" key="1">
    <citation type="journal article" date="2012" name="Int. J. Syst. Evol. Microbiol.">
        <title>Marinomonas hwangdonensis sp. nov., isolated from seawater.</title>
        <authorList>
            <person name="Jung Y.T."/>
            <person name="Oh T.K."/>
            <person name="Yoon J.H."/>
        </authorList>
    </citation>
    <scope>NUCLEOTIDE SEQUENCE [LARGE SCALE GENOMIC DNA]</scope>
    <source>
        <strain evidence="13 14">HDW-15</strain>
    </source>
</reference>
<keyword evidence="8 11" id="KW-0067">ATP-binding</keyword>
<dbReference type="InterPro" id="IPR005286">
    <property type="entry name" value="Cell_div_FtsE"/>
</dbReference>
<evidence type="ECO:0000256" key="7">
    <source>
        <dbReference type="ARBA" id="ARBA00022741"/>
    </source>
</evidence>
<comment type="similarity">
    <text evidence="3 11">Belongs to the ABC transporter superfamily.</text>
</comment>
<dbReference type="Gene3D" id="3.40.50.300">
    <property type="entry name" value="P-loop containing nucleotide triphosphate hydrolases"/>
    <property type="match status" value="1"/>
</dbReference>
<dbReference type="InterPro" id="IPR003593">
    <property type="entry name" value="AAA+_ATPase"/>
</dbReference>
<dbReference type="SMART" id="SM00382">
    <property type="entry name" value="AAA"/>
    <property type="match status" value="1"/>
</dbReference>
<dbReference type="InterPro" id="IPR003439">
    <property type="entry name" value="ABC_transporter-like_ATP-bd"/>
</dbReference>
<keyword evidence="9 11" id="KW-0472">Membrane</keyword>
<accession>A0A3M8Q7Z5</accession>
<dbReference type="PROSITE" id="PS50893">
    <property type="entry name" value="ABC_TRANSPORTER_2"/>
    <property type="match status" value="1"/>
</dbReference>
<evidence type="ECO:0000313" key="13">
    <source>
        <dbReference type="EMBL" id="RNF51791.1"/>
    </source>
</evidence>
<evidence type="ECO:0000256" key="10">
    <source>
        <dbReference type="ARBA" id="ARBA00023306"/>
    </source>
</evidence>
<comment type="function">
    <text evidence="1">Part of the ABC transporter FtsEX involved in cellular division. Important for assembly or stability of the septal ring.</text>
</comment>
<dbReference type="RefSeq" id="WP_123095359.1">
    <property type="nucleotide sequence ID" value="NZ_RIZG01000003.1"/>
</dbReference>
<dbReference type="GO" id="GO:0005524">
    <property type="term" value="F:ATP binding"/>
    <property type="evidence" value="ECO:0007669"/>
    <property type="project" value="UniProtKB-UniRule"/>
</dbReference>